<sequence>MEIWLRQGGNAVRIPVLPPSYSITSNQINKVVNINALGEINLIGNRGLTEISFSSIFPFAYQSYCEYFPISTPKEYIDSIEAMKLSGDIRLTITETSINMMVTIENFQYGEEDGSGDISYNLEFKEYILPNTAEVTRNEKLDTSRETPQANETVSYLVKEGDCLSAVAKKLTGKSDWKPLYEQNKDTIGNNPNLIHAGMTLLISGARKGI</sequence>
<accession>A0A1E3U7J3</accession>
<dbReference type="InterPro" id="IPR052196">
    <property type="entry name" value="Bact_Kbp"/>
</dbReference>
<comment type="caution">
    <text evidence="2">The sequence shown here is derived from an EMBL/GenBank/DDBJ whole genome shotgun (WGS) entry which is preliminary data.</text>
</comment>
<dbReference type="InterPro" id="IPR036779">
    <property type="entry name" value="LysM_dom_sf"/>
</dbReference>
<name>A0A1E3U7J3_9FIRM</name>
<reference evidence="2 3" key="1">
    <citation type="submission" date="2016-08" db="EMBL/GenBank/DDBJ databases">
        <authorList>
            <person name="Seilhamer J.J."/>
        </authorList>
    </citation>
    <scope>NUCLEOTIDE SEQUENCE [LARGE SCALE GENOMIC DNA]</scope>
    <source>
        <strain evidence="2 3">NML150140-1</strain>
    </source>
</reference>
<evidence type="ECO:0000313" key="2">
    <source>
        <dbReference type="EMBL" id="ODR42187.1"/>
    </source>
</evidence>
<dbReference type="AlphaFoldDB" id="A0A1E3U7J3"/>
<dbReference type="Proteomes" id="UP000094271">
    <property type="component" value="Unassembled WGS sequence"/>
</dbReference>
<dbReference type="RefSeq" id="WP_069432314.1">
    <property type="nucleotide sequence ID" value="NZ_MEHA01000039.1"/>
</dbReference>
<dbReference type="EMBL" id="MEHA01000039">
    <property type="protein sequence ID" value="ODR42187.1"/>
    <property type="molecule type" value="Genomic_DNA"/>
</dbReference>
<gene>
    <name evidence="2" type="ORF">BEI59_32125</name>
</gene>
<dbReference type="PANTHER" id="PTHR34700">
    <property type="entry name" value="POTASSIUM BINDING PROTEIN KBP"/>
    <property type="match status" value="1"/>
</dbReference>
<dbReference type="InterPro" id="IPR018392">
    <property type="entry name" value="LysM"/>
</dbReference>
<evidence type="ECO:0000313" key="3">
    <source>
        <dbReference type="Proteomes" id="UP000094271"/>
    </source>
</evidence>
<proteinExistence type="predicted"/>
<dbReference type="OrthoDB" id="9800780at2"/>
<evidence type="ECO:0000259" key="1">
    <source>
        <dbReference type="PROSITE" id="PS51782"/>
    </source>
</evidence>
<dbReference type="PANTHER" id="PTHR34700:SF4">
    <property type="entry name" value="PHAGE-LIKE ELEMENT PBSX PROTEIN XKDP"/>
    <property type="match status" value="1"/>
</dbReference>
<feature type="domain" description="LysM" evidence="1">
    <location>
        <begin position="154"/>
        <end position="203"/>
    </location>
</feature>
<dbReference type="Gene3D" id="3.10.350.10">
    <property type="entry name" value="LysM domain"/>
    <property type="match status" value="1"/>
</dbReference>
<dbReference type="PROSITE" id="PS51782">
    <property type="entry name" value="LYSM"/>
    <property type="match status" value="1"/>
</dbReference>
<organism evidence="2 3">
    <name type="scientific">Eisenbergiella tayi</name>
    <dbReference type="NCBI Taxonomy" id="1432052"/>
    <lineage>
        <taxon>Bacteria</taxon>
        <taxon>Bacillati</taxon>
        <taxon>Bacillota</taxon>
        <taxon>Clostridia</taxon>
        <taxon>Lachnospirales</taxon>
        <taxon>Lachnospiraceae</taxon>
        <taxon>Eisenbergiella</taxon>
    </lineage>
</organism>
<protein>
    <recommendedName>
        <fullName evidence="1">LysM domain-containing protein</fullName>
    </recommendedName>
</protein>